<dbReference type="Proteomes" id="UP000499080">
    <property type="component" value="Unassembled WGS sequence"/>
</dbReference>
<accession>A0A4Y2SMC9</accession>
<proteinExistence type="predicted"/>
<sequence length="99" mass="11147">MRPVPLFPSLRVVGDTNGRPFISHLSPKGSFNDHSPNCLLSPFGTATGRNPAHWYRSCMTCYGRFRSQIVNSLTKRPFVATDLCISNPMFYCTNDLFSE</sequence>
<evidence type="ECO:0000313" key="2">
    <source>
        <dbReference type="Proteomes" id="UP000499080"/>
    </source>
</evidence>
<reference evidence="1 2" key="1">
    <citation type="journal article" date="2019" name="Sci. Rep.">
        <title>Orb-weaving spider Araneus ventricosus genome elucidates the spidroin gene catalogue.</title>
        <authorList>
            <person name="Kono N."/>
            <person name="Nakamura H."/>
            <person name="Ohtoshi R."/>
            <person name="Moran D.A.P."/>
            <person name="Shinohara A."/>
            <person name="Yoshida Y."/>
            <person name="Fujiwara M."/>
            <person name="Mori M."/>
            <person name="Tomita M."/>
            <person name="Arakawa K."/>
        </authorList>
    </citation>
    <scope>NUCLEOTIDE SEQUENCE [LARGE SCALE GENOMIC DNA]</scope>
</reference>
<comment type="caution">
    <text evidence="1">The sequence shown here is derived from an EMBL/GenBank/DDBJ whole genome shotgun (WGS) entry which is preliminary data.</text>
</comment>
<dbReference type="EMBL" id="BGPR01022710">
    <property type="protein sequence ID" value="GBN89287.1"/>
    <property type="molecule type" value="Genomic_DNA"/>
</dbReference>
<gene>
    <name evidence="1" type="ORF">AVEN_260435_1</name>
</gene>
<name>A0A4Y2SMC9_ARAVE</name>
<protein>
    <submittedName>
        <fullName evidence="1">Uncharacterized protein</fullName>
    </submittedName>
</protein>
<dbReference type="AlphaFoldDB" id="A0A4Y2SMC9"/>
<keyword evidence="2" id="KW-1185">Reference proteome</keyword>
<evidence type="ECO:0000313" key="1">
    <source>
        <dbReference type="EMBL" id="GBN89287.1"/>
    </source>
</evidence>
<organism evidence="1 2">
    <name type="scientific">Araneus ventricosus</name>
    <name type="common">Orbweaver spider</name>
    <name type="synonym">Epeira ventricosa</name>
    <dbReference type="NCBI Taxonomy" id="182803"/>
    <lineage>
        <taxon>Eukaryota</taxon>
        <taxon>Metazoa</taxon>
        <taxon>Ecdysozoa</taxon>
        <taxon>Arthropoda</taxon>
        <taxon>Chelicerata</taxon>
        <taxon>Arachnida</taxon>
        <taxon>Araneae</taxon>
        <taxon>Araneomorphae</taxon>
        <taxon>Entelegynae</taxon>
        <taxon>Araneoidea</taxon>
        <taxon>Araneidae</taxon>
        <taxon>Araneus</taxon>
    </lineage>
</organism>